<keyword evidence="4" id="KW-1185">Reference proteome</keyword>
<dbReference type="PANTHER" id="PTHR11365">
    <property type="entry name" value="5-OXOPROLINASE RELATED"/>
    <property type="match status" value="1"/>
</dbReference>
<evidence type="ECO:0000313" key="4">
    <source>
        <dbReference type="Proteomes" id="UP001202831"/>
    </source>
</evidence>
<protein>
    <submittedName>
        <fullName evidence="3">Hydantoinase/oxoprolinase family protein</fullName>
    </submittedName>
</protein>
<dbReference type="Gene3D" id="3.30.420.40">
    <property type="match status" value="1"/>
</dbReference>
<evidence type="ECO:0000259" key="2">
    <source>
        <dbReference type="Pfam" id="PF05378"/>
    </source>
</evidence>
<dbReference type="RefSeq" id="WP_249248230.1">
    <property type="nucleotide sequence ID" value="NZ_JAKIKT010000002.1"/>
</dbReference>
<accession>A0ABT0N4V0</accession>
<evidence type="ECO:0000259" key="1">
    <source>
        <dbReference type="Pfam" id="PF01968"/>
    </source>
</evidence>
<dbReference type="Proteomes" id="UP001202831">
    <property type="component" value="Unassembled WGS sequence"/>
</dbReference>
<dbReference type="Pfam" id="PF05378">
    <property type="entry name" value="Hydant_A_N"/>
    <property type="match status" value="1"/>
</dbReference>
<dbReference type="EMBL" id="JAKIKT010000002">
    <property type="protein sequence ID" value="MCL2913476.1"/>
    <property type="molecule type" value="Genomic_DNA"/>
</dbReference>
<dbReference type="InterPro" id="IPR045079">
    <property type="entry name" value="Oxoprolinase-like"/>
</dbReference>
<comment type="caution">
    <text evidence="3">The sequence shown here is derived from an EMBL/GenBank/DDBJ whole genome shotgun (WGS) entry which is preliminary data.</text>
</comment>
<dbReference type="SUPFAM" id="SSF53067">
    <property type="entry name" value="Actin-like ATPase domain"/>
    <property type="match status" value="2"/>
</dbReference>
<feature type="domain" description="Hydantoinase/oxoprolinase N-terminal" evidence="2">
    <location>
        <begin position="2"/>
        <end position="171"/>
    </location>
</feature>
<dbReference type="InterPro" id="IPR002821">
    <property type="entry name" value="Hydantoinase_A"/>
</dbReference>
<dbReference type="InterPro" id="IPR008040">
    <property type="entry name" value="Hydant_A_N"/>
</dbReference>
<feature type="domain" description="Hydantoinase A/oxoprolinase" evidence="1">
    <location>
        <begin position="191"/>
        <end position="362"/>
    </location>
</feature>
<name>A0ABT0N4V0_9GAMM</name>
<organism evidence="3 4">
    <name type="scientific">Shewanella corallii</name>
    <dbReference type="NCBI Taxonomy" id="560080"/>
    <lineage>
        <taxon>Bacteria</taxon>
        <taxon>Pseudomonadati</taxon>
        <taxon>Pseudomonadota</taxon>
        <taxon>Gammaproteobacteria</taxon>
        <taxon>Alteromonadales</taxon>
        <taxon>Shewanellaceae</taxon>
        <taxon>Shewanella</taxon>
    </lineage>
</organism>
<gene>
    <name evidence="3" type="ORF">L2725_06695</name>
</gene>
<evidence type="ECO:0000313" key="3">
    <source>
        <dbReference type="EMBL" id="MCL2913476.1"/>
    </source>
</evidence>
<dbReference type="PANTHER" id="PTHR11365:SF10">
    <property type="entry name" value="HYDANTOINASE_OXOPROLINASE"/>
    <property type="match status" value="1"/>
</dbReference>
<sequence>MRIGIDVGGTNTDAALICDDQVLAGAKSQTTEDVTSGVTSVIQKVLQASGHSHSDVSAVMVGTTHFVNAFVQRKSLLNVACIRIGLPLGSGIPPLVDWPDDLREQIGEHIYMIGGGSYFNGHEYATLDEQALQQAAEDIKAKGITAIAISSVFAPVRPDIETKAAEILNRHLGTAYITLSHQVGGIGLVERENAAIINASLQALSRKVVPSLHQALKELGIDAPLYLSHNDGTLMSTDYAMQFPVMTCSAGPTNSIRGAAFLSGLEEAIVVDIGGTTSDIGGLSKGFPRETSDASDIGGVRTNFSMPDVLSIGLGGGTLVKHDEQGIILGPESVGYQLTEKAMIFGGDVLTTSDIAVANGQMKFGDASLVSHLNEEFIDRVCQAMKSKLESAIDQLKISAEPIPVILVGGGAHLISGELKGTSRVIHPTNSDVANAIGAAIAQVGGRVKRLFDYQVEGGREAALEKAKQEAINNAINAGAQPGTVKVIELEEYPMTHVQSHAVDVKVKAVGQLGE</sequence>
<reference evidence="3 4" key="1">
    <citation type="submission" date="2022-01" db="EMBL/GenBank/DDBJ databases">
        <title>Whole genome-based taxonomy of the Shewanellaceae.</title>
        <authorList>
            <person name="Martin-Rodriguez A.J."/>
        </authorList>
    </citation>
    <scope>NUCLEOTIDE SEQUENCE [LARGE SCALE GENOMIC DNA]</scope>
    <source>
        <strain evidence="3 4">DSM 21332</strain>
    </source>
</reference>
<proteinExistence type="predicted"/>
<dbReference type="Pfam" id="PF01968">
    <property type="entry name" value="Hydantoinase_A"/>
    <property type="match status" value="1"/>
</dbReference>
<dbReference type="InterPro" id="IPR043129">
    <property type="entry name" value="ATPase_NBD"/>
</dbReference>